<evidence type="ECO:0000313" key="2">
    <source>
        <dbReference type="EMBL" id="GAA4076096.1"/>
    </source>
</evidence>
<comment type="caution">
    <text evidence="2">The sequence shown here is derived from an EMBL/GenBank/DDBJ whole genome shotgun (WGS) entry which is preliminary data.</text>
</comment>
<dbReference type="PANTHER" id="PTHR24348:SF68">
    <property type="entry name" value="SERINE_THREONINE-PROTEIN KINASE ATG1C"/>
    <property type="match status" value="1"/>
</dbReference>
<dbReference type="Gene3D" id="1.10.510.10">
    <property type="entry name" value="Transferase(Phosphotransferase) domain 1"/>
    <property type="match status" value="1"/>
</dbReference>
<evidence type="ECO:0000313" key="3">
    <source>
        <dbReference type="Proteomes" id="UP001501734"/>
    </source>
</evidence>
<dbReference type="PROSITE" id="PS50011">
    <property type="entry name" value="PROTEIN_KINASE_DOM"/>
    <property type="match status" value="1"/>
</dbReference>
<dbReference type="SMART" id="SM00220">
    <property type="entry name" value="S_TKc"/>
    <property type="match status" value="1"/>
</dbReference>
<gene>
    <name evidence="2" type="primary">prkT</name>
    <name evidence="2" type="ORF">GCM10022410_21220</name>
</gene>
<feature type="domain" description="Protein kinase" evidence="1">
    <location>
        <begin position="28"/>
        <end position="310"/>
    </location>
</feature>
<evidence type="ECO:0000259" key="1">
    <source>
        <dbReference type="PROSITE" id="PS50011"/>
    </source>
</evidence>
<dbReference type="Proteomes" id="UP001501734">
    <property type="component" value="Unassembled WGS sequence"/>
</dbReference>
<protein>
    <submittedName>
        <fullName evidence="2">Serine/threonine protein kinase PrkT</fullName>
    </submittedName>
</protein>
<name>A0ABP7VXU0_9BACI</name>
<dbReference type="EMBL" id="BAABDL010000118">
    <property type="protein sequence ID" value="GAA4076096.1"/>
    <property type="molecule type" value="Genomic_DNA"/>
</dbReference>
<reference evidence="3" key="1">
    <citation type="journal article" date="2019" name="Int. J. Syst. Evol. Microbiol.">
        <title>The Global Catalogue of Microorganisms (GCM) 10K type strain sequencing project: providing services to taxonomists for standard genome sequencing and annotation.</title>
        <authorList>
            <consortium name="The Broad Institute Genomics Platform"/>
            <consortium name="The Broad Institute Genome Sequencing Center for Infectious Disease"/>
            <person name="Wu L."/>
            <person name="Ma J."/>
        </authorList>
    </citation>
    <scope>NUCLEOTIDE SEQUENCE [LARGE SCALE GENOMIC DNA]</scope>
    <source>
        <strain evidence="3">JCM 17250</strain>
    </source>
</reference>
<keyword evidence="2" id="KW-0808">Transferase</keyword>
<dbReference type="InterPro" id="IPR045269">
    <property type="entry name" value="Atg1-like"/>
</dbReference>
<dbReference type="RefSeq" id="WP_344912989.1">
    <property type="nucleotide sequence ID" value="NZ_BAABDL010000118.1"/>
</dbReference>
<accession>A0ABP7VXU0</accession>
<sequence length="310" mass="35652">MLSQKKLTSAFNLPIGSQIIGKWDRQRYTITRLLGKGAVGAVYLVKRDDGHLIALKISDQIASISSEINVLKKLTKVQGTSPGPSLFDVDDWISPTGENYPFYTMEYVKGERLDQFIQRRGMDWISLLFAQLLSELAKLHQAGFVLGDLKLENLIVTSDPIRLRFIDVGGVTLFGRSVKEYTEFYDRGYWQCGDRKAEPKYDLFSLAMVAIHCAYPKQFNKTDQPKQQLLAKLRQAKSLNRYQLFLERALLGRYKGCLEMKRDLEKHYLSRMSKNKKVILPSNHDQQTSWLEISIFSIISLITWLLAYLN</sequence>
<proteinExistence type="predicted"/>
<dbReference type="PANTHER" id="PTHR24348">
    <property type="entry name" value="SERINE/THREONINE-PROTEIN KINASE UNC-51-RELATED"/>
    <property type="match status" value="1"/>
</dbReference>
<dbReference type="InterPro" id="IPR011009">
    <property type="entry name" value="Kinase-like_dom_sf"/>
</dbReference>
<keyword evidence="2" id="KW-0723">Serine/threonine-protein kinase</keyword>
<dbReference type="InterPro" id="IPR000719">
    <property type="entry name" value="Prot_kinase_dom"/>
</dbReference>
<dbReference type="Pfam" id="PF00069">
    <property type="entry name" value="Pkinase"/>
    <property type="match status" value="1"/>
</dbReference>
<keyword evidence="3" id="KW-1185">Reference proteome</keyword>
<organism evidence="2 3">
    <name type="scientific">Amphibacillus indicireducens</name>
    <dbReference type="NCBI Taxonomy" id="1076330"/>
    <lineage>
        <taxon>Bacteria</taxon>
        <taxon>Bacillati</taxon>
        <taxon>Bacillota</taxon>
        <taxon>Bacilli</taxon>
        <taxon>Bacillales</taxon>
        <taxon>Bacillaceae</taxon>
        <taxon>Amphibacillus</taxon>
    </lineage>
</organism>
<dbReference type="SUPFAM" id="SSF56112">
    <property type="entry name" value="Protein kinase-like (PK-like)"/>
    <property type="match status" value="1"/>
</dbReference>
<dbReference type="GO" id="GO:0004674">
    <property type="term" value="F:protein serine/threonine kinase activity"/>
    <property type="evidence" value="ECO:0007669"/>
    <property type="project" value="UniProtKB-KW"/>
</dbReference>
<keyword evidence="2" id="KW-0418">Kinase</keyword>